<sequence length="331" mass="34484">MNLPTSAARPRRRPATDAAAGLMLALAATSASAAPPTQPPAPPVPPHHHDRYADDEDSMAGRAIDERRSLKADARVRVSNVAGSIEIVSWDKPEAYISGELGRGADKLDITGSDGNLDIVVRTPKNTRNVEGSELRIMLPVGVALNVEAVSADVIVQGIKGKVVAATVSGEMTLSLAADEVEARTVSGDVVVRAPMRNGSINTVSGDVRASGGGGRLKLETVSGDAELVGASAYSDLSLKSISGDFDVDAALTGDGRFVGETLSGEMRVRMPAATSAQVTLHTFSGDVRSAFGGAVPSGDERRERQEFKIGDGRARVDLSSFSGDIVLDKR</sequence>
<dbReference type="STRING" id="490188.SAMN04488068_0329"/>
<organism evidence="4 5">
    <name type="scientific">Hydrocarboniphaga daqingensis</name>
    <dbReference type="NCBI Taxonomy" id="490188"/>
    <lineage>
        <taxon>Bacteria</taxon>
        <taxon>Pseudomonadati</taxon>
        <taxon>Pseudomonadota</taxon>
        <taxon>Gammaproteobacteria</taxon>
        <taxon>Nevskiales</taxon>
        <taxon>Nevskiaceae</taxon>
        <taxon>Hydrocarboniphaga</taxon>
    </lineage>
</organism>
<dbReference type="InterPro" id="IPR025164">
    <property type="entry name" value="Toastrack_DUF4097"/>
</dbReference>
<dbReference type="Gene3D" id="2.160.20.120">
    <property type="match status" value="1"/>
</dbReference>
<evidence type="ECO:0000256" key="1">
    <source>
        <dbReference type="SAM" id="MobiDB-lite"/>
    </source>
</evidence>
<evidence type="ECO:0000259" key="3">
    <source>
        <dbReference type="Pfam" id="PF13349"/>
    </source>
</evidence>
<evidence type="ECO:0000313" key="5">
    <source>
        <dbReference type="Proteomes" id="UP000199758"/>
    </source>
</evidence>
<feature type="signal peptide" evidence="2">
    <location>
        <begin position="1"/>
        <end position="33"/>
    </location>
</feature>
<feature type="domain" description="DUF4097" evidence="3">
    <location>
        <begin position="106"/>
        <end position="327"/>
    </location>
</feature>
<dbReference type="Proteomes" id="UP000199758">
    <property type="component" value="Unassembled WGS sequence"/>
</dbReference>
<evidence type="ECO:0000256" key="2">
    <source>
        <dbReference type="SAM" id="SignalP"/>
    </source>
</evidence>
<name>A0A1M5K294_9GAMM</name>
<dbReference type="OrthoDB" id="7056452at2"/>
<dbReference type="EMBL" id="FQWZ01000001">
    <property type="protein sequence ID" value="SHG46932.1"/>
    <property type="molecule type" value="Genomic_DNA"/>
</dbReference>
<evidence type="ECO:0000313" key="4">
    <source>
        <dbReference type="EMBL" id="SHG46932.1"/>
    </source>
</evidence>
<feature type="chain" id="PRO_5012002414" evidence="2">
    <location>
        <begin position="34"/>
        <end position="331"/>
    </location>
</feature>
<dbReference type="AlphaFoldDB" id="A0A1M5K294"/>
<dbReference type="Pfam" id="PF13349">
    <property type="entry name" value="DUF4097"/>
    <property type="match status" value="1"/>
</dbReference>
<gene>
    <name evidence="4" type="ORF">SAMN04488068_0329</name>
</gene>
<accession>A0A1M5K294</accession>
<dbReference type="RefSeq" id="WP_084083066.1">
    <property type="nucleotide sequence ID" value="NZ_FQWZ01000001.1"/>
</dbReference>
<feature type="compositionally biased region" description="Pro residues" evidence="1">
    <location>
        <begin position="36"/>
        <end position="45"/>
    </location>
</feature>
<protein>
    <submittedName>
        <fullName evidence="4">DUF4097 and DUF4098 domain-containing protein YvlB</fullName>
    </submittedName>
</protein>
<feature type="region of interest" description="Disordered" evidence="1">
    <location>
        <begin position="27"/>
        <end position="54"/>
    </location>
</feature>
<reference evidence="4 5" key="1">
    <citation type="submission" date="2016-11" db="EMBL/GenBank/DDBJ databases">
        <authorList>
            <person name="Jaros S."/>
            <person name="Januszkiewicz K."/>
            <person name="Wedrychowicz H."/>
        </authorList>
    </citation>
    <scope>NUCLEOTIDE SEQUENCE [LARGE SCALE GENOMIC DNA]</scope>
    <source>
        <strain evidence="4 5">CGMCC 1.7049</strain>
    </source>
</reference>
<keyword evidence="2" id="KW-0732">Signal</keyword>
<proteinExistence type="predicted"/>
<keyword evidence="5" id="KW-1185">Reference proteome</keyword>